<dbReference type="RefSeq" id="WP_060192317.1">
    <property type="nucleotide sequence ID" value="NZ_LPHD01000049.1"/>
</dbReference>
<dbReference type="InterPro" id="IPR027417">
    <property type="entry name" value="P-loop_NTPase"/>
</dbReference>
<dbReference type="Gene3D" id="3.40.50.300">
    <property type="entry name" value="P-loop containing nucleotide triphosphate hydrolases"/>
    <property type="match status" value="1"/>
</dbReference>
<dbReference type="SUPFAM" id="SSF109604">
    <property type="entry name" value="HD-domain/PDEase-like"/>
    <property type="match status" value="1"/>
</dbReference>
<dbReference type="PANTHER" id="PTHR47545:SF1">
    <property type="entry name" value="MULTIFUNCTIONAL CCA PROTEIN"/>
    <property type="match status" value="1"/>
</dbReference>
<protein>
    <submittedName>
        <fullName evidence="2">Metal-dependent phosphohydrolase</fullName>
    </submittedName>
</protein>
<accession>A0A119HFJ3</accession>
<dbReference type="AlphaFoldDB" id="A0A119HFJ3"/>
<organism evidence="2 3">
    <name type="scientific">Burkholderia ubonensis</name>
    <dbReference type="NCBI Taxonomy" id="101571"/>
    <lineage>
        <taxon>Bacteria</taxon>
        <taxon>Pseudomonadati</taxon>
        <taxon>Pseudomonadota</taxon>
        <taxon>Betaproteobacteria</taxon>
        <taxon>Burkholderiales</taxon>
        <taxon>Burkholderiaceae</taxon>
        <taxon>Burkholderia</taxon>
        <taxon>Burkholderia cepacia complex</taxon>
    </lineage>
</organism>
<gene>
    <name evidence="2" type="ORF">WL29_21630</name>
</gene>
<dbReference type="CDD" id="cd00077">
    <property type="entry name" value="HDc"/>
    <property type="match status" value="1"/>
</dbReference>
<keyword evidence="2" id="KW-0378">Hydrolase</keyword>
<dbReference type="InterPro" id="IPR050124">
    <property type="entry name" value="tRNA_CCA-adding_enzyme"/>
</dbReference>
<dbReference type="GO" id="GO:0000166">
    <property type="term" value="F:nucleotide binding"/>
    <property type="evidence" value="ECO:0007669"/>
    <property type="project" value="UniProtKB-KW"/>
</dbReference>
<dbReference type="EMBL" id="LPHD01000049">
    <property type="protein sequence ID" value="KWA83969.1"/>
    <property type="molecule type" value="Genomic_DNA"/>
</dbReference>
<dbReference type="PANTHER" id="PTHR47545">
    <property type="entry name" value="MULTIFUNCTIONAL CCA PROTEIN"/>
    <property type="match status" value="1"/>
</dbReference>
<evidence type="ECO:0000313" key="2">
    <source>
        <dbReference type="EMBL" id="KWA83969.1"/>
    </source>
</evidence>
<dbReference type="Pfam" id="PF13671">
    <property type="entry name" value="AAA_33"/>
    <property type="match status" value="1"/>
</dbReference>
<dbReference type="Gene3D" id="1.10.3090.10">
    <property type="entry name" value="cca-adding enzyme, domain 2"/>
    <property type="match status" value="1"/>
</dbReference>
<dbReference type="Proteomes" id="UP000060630">
    <property type="component" value="Unassembled WGS sequence"/>
</dbReference>
<evidence type="ECO:0000313" key="3">
    <source>
        <dbReference type="Proteomes" id="UP000060630"/>
    </source>
</evidence>
<reference evidence="2 3" key="1">
    <citation type="submission" date="2015-11" db="EMBL/GenBank/DDBJ databases">
        <title>Expanding the genomic diversity of Burkholderia species for the development of highly accurate diagnostics.</title>
        <authorList>
            <person name="Sahl J."/>
            <person name="Keim P."/>
            <person name="Wagner D."/>
        </authorList>
    </citation>
    <scope>NUCLEOTIDE SEQUENCE [LARGE SCALE GENOMIC DNA]</scope>
    <source>
        <strain evidence="2 3">MSMB2087WGS</strain>
    </source>
</reference>
<dbReference type="GO" id="GO:0016787">
    <property type="term" value="F:hydrolase activity"/>
    <property type="evidence" value="ECO:0007669"/>
    <property type="project" value="UniProtKB-KW"/>
</dbReference>
<name>A0A119HFJ3_9BURK</name>
<proteinExistence type="predicted"/>
<evidence type="ECO:0000256" key="1">
    <source>
        <dbReference type="ARBA" id="ARBA00022741"/>
    </source>
</evidence>
<keyword evidence="1" id="KW-0547">Nucleotide-binding</keyword>
<dbReference type="SUPFAM" id="SSF52540">
    <property type="entry name" value="P-loop containing nucleoside triphosphate hydrolases"/>
    <property type="match status" value="1"/>
</dbReference>
<sequence>MNWNDISALVPVAGAQPDLQACLEAFPALEHAKTTPQSPVYHAEGDVWTHTVMVLEALLALPGYQALKRADQVTVFLAALLHDIEKYSTTVIDPLTGAISQPGHSRKGAITARLALWDGGAPFEVREAICRMISVHQVPLHAFEQRASRGPDDAHKTKQPEFRVRELSWCMDLRLLTLLAEADMCGRICTDASKALDNIALFRELALEENCFGRPRDFVDAHTAVSYFRGASVHPDYPLFQEPGSKVIVMSGPPASGKNTWVEANHPGLPVVSFDDAREELGLRHGKNEGMVAHLAVDKAKALLRDKAPFVWNATHLSAQMRQKTMDLLYAYNAQVEVVYLERPRAELLARNNRRDTSLNNKALQAMLTKWEPPLPTEAHAVRYLVD</sequence>
<dbReference type="InterPro" id="IPR003607">
    <property type="entry name" value="HD/PDEase_dom"/>
</dbReference>
<comment type="caution">
    <text evidence="2">The sequence shown here is derived from an EMBL/GenBank/DDBJ whole genome shotgun (WGS) entry which is preliminary data.</text>
</comment>